<proteinExistence type="predicted"/>
<keyword evidence="2" id="KW-1185">Reference proteome</keyword>
<dbReference type="EMBL" id="JBHTGP010000013">
    <property type="protein sequence ID" value="MFD0687815.1"/>
    <property type="molecule type" value="Genomic_DNA"/>
</dbReference>
<sequence>MSEFQRLPIDADEGFPQAFRLAFADRDYRFLLYANVAEEVLRDAPDGPLDLPAARAFLVLAVEREQTGGTASILRRKLVPGVVYEAGELALTFTEVRLDLRNLNAAGTFGSSVVGGVAAR</sequence>
<dbReference type="RefSeq" id="WP_131758241.1">
    <property type="nucleotide sequence ID" value="NZ_CAACUY010000047.1"/>
</dbReference>
<name>A0ABW2XQ89_9ACTN</name>
<comment type="caution">
    <text evidence="1">The sequence shown here is derived from an EMBL/GenBank/DDBJ whole genome shotgun (WGS) entry which is preliminary data.</text>
</comment>
<evidence type="ECO:0000313" key="2">
    <source>
        <dbReference type="Proteomes" id="UP001597063"/>
    </source>
</evidence>
<protein>
    <submittedName>
        <fullName evidence="1">Uncharacterized protein</fullName>
    </submittedName>
</protein>
<organism evidence="1 2">
    <name type="scientific">Actinomadura fibrosa</name>
    <dbReference type="NCBI Taxonomy" id="111802"/>
    <lineage>
        <taxon>Bacteria</taxon>
        <taxon>Bacillati</taxon>
        <taxon>Actinomycetota</taxon>
        <taxon>Actinomycetes</taxon>
        <taxon>Streptosporangiales</taxon>
        <taxon>Thermomonosporaceae</taxon>
        <taxon>Actinomadura</taxon>
    </lineage>
</organism>
<gene>
    <name evidence="1" type="ORF">ACFQZM_25195</name>
</gene>
<accession>A0ABW2XQ89</accession>
<evidence type="ECO:0000313" key="1">
    <source>
        <dbReference type="EMBL" id="MFD0687815.1"/>
    </source>
</evidence>
<dbReference type="Proteomes" id="UP001597063">
    <property type="component" value="Unassembled WGS sequence"/>
</dbReference>
<reference evidence="2" key="1">
    <citation type="journal article" date="2019" name="Int. J. Syst. Evol. Microbiol.">
        <title>The Global Catalogue of Microorganisms (GCM) 10K type strain sequencing project: providing services to taxonomists for standard genome sequencing and annotation.</title>
        <authorList>
            <consortium name="The Broad Institute Genomics Platform"/>
            <consortium name="The Broad Institute Genome Sequencing Center for Infectious Disease"/>
            <person name="Wu L."/>
            <person name="Ma J."/>
        </authorList>
    </citation>
    <scope>NUCLEOTIDE SEQUENCE [LARGE SCALE GENOMIC DNA]</scope>
    <source>
        <strain evidence="2">JCM 9371</strain>
    </source>
</reference>